<feature type="binding site" evidence="6">
    <location>
        <position position="331"/>
    </location>
    <ligand>
        <name>a divalent metal cation</name>
        <dbReference type="ChEBI" id="CHEBI:60240"/>
        <label>1</label>
    </ligand>
</feature>
<name>A0A6P1QZ22_9FLAO</name>
<dbReference type="Gene3D" id="3.30.70.120">
    <property type="match status" value="1"/>
</dbReference>
<dbReference type="GO" id="GO:0046872">
    <property type="term" value="F:metal ion binding"/>
    <property type="evidence" value="ECO:0007669"/>
    <property type="project" value="UniProtKB-UniRule"/>
</dbReference>
<accession>A0A6P1QZ22</accession>
<evidence type="ECO:0000256" key="5">
    <source>
        <dbReference type="PIRNR" id="PIRNR037489"/>
    </source>
</evidence>
<dbReference type="SUPFAM" id="SSF102705">
    <property type="entry name" value="NIF3 (NGG1p interacting factor 3)-like"/>
    <property type="match status" value="1"/>
</dbReference>
<evidence type="ECO:0000256" key="6">
    <source>
        <dbReference type="PIRSR" id="PIRSR602678-1"/>
    </source>
</evidence>
<dbReference type="RefSeq" id="WP_160224598.1">
    <property type="nucleotide sequence ID" value="NZ_CP029149.1"/>
</dbReference>
<evidence type="ECO:0000256" key="3">
    <source>
        <dbReference type="ARBA" id="ARBA00022112"/>
    </source>
</evidence>
<dbReference type="InterPro" id="IPR002678">
    <property type="entry name" value="DUF34/NIF3"/>
</dbReference>
<dbReference type="PANTHER" id="PTHR13799">
    <property type="entry name" value="NGG1 INTERACTING FACTOR 3"/>
    <property type="match status" value="1"/>
</dbReference>
<dbReference type="PANTHER" id="PTHR13799:SF14">
    <property type="entry name" value="GTP CYCLOHYDROLASE 1 TYPE 2 HOMOLOG"/>
    <property type="match status" value="1"/>
</dbReference>
<dbReference type="KEGG" id="bcad:DBX24_08595"/>
<proteinExistence type="inferred from homology"/>
<evidence type="ECO:0000313" key="8">
    <source>
        <dbReference type="Proteomes" id="UP000464318"/>
    </source>
</evidence>
<gene>
    <name evidence="7" type="ORF">DBX24_08595</name>
</gene>
<dbReference type="EMBL" id="CP029149">
    <property type="protein sequence ID" value="QHN65934.1"/>
    <property type="molecule type" value="Genomic_DNA"/>
</dbReference>
<sequence>MILREITHRLDEIFKIRTAEHFDNVGLLCGNPEREISGMLVCHDALETVVDEAIKRELNLIIAFHPIIFSGMKSITAKNYVEKAVLKAIENKIAIYAIHTAFDNDYFGVNYAICNALGLHHQKILMPKFSSLKKLEVYVPKTHSEAVRDAILQAGAGEIGFYDDCSFSVEGQGSFRPKEGANPFLGKQNEREYVEEKLISCIFEEYKMSKILRAMYSAHPYEEVAHQIISIDNENPYSGLGKYGDLVQEMEEIDFLKMVKEKLGLKVIRHSNFTKKKIKRVGVLGGSGTSGIVAAKAKNCDAYLTGDYKYHDFFQAEGEVLLCDIGHFESEQFVVQQIFEILLEKFPTFAVLKSNLNTNPVNYFL</sequence>
<dbReference type="Gene3D" id="3.40.1390.30">
    <property type="entry name" value="NIF3 (NGG1p interacting factor 3)-like"/>
    <property type="match status" value="1"/>
</dbReference>
<dbReference type="InterPro" id="IPR036069">
    <property type="entry name" value="DUF34/NIF3_sf"/>
</dbReference>
<evidence type="ECO:0000256" key="2">
    <source>
        <dbReference type="ARBA" id="ARBA00011643"/>
    </source>
</evidence>
<comment type="similarity">
    <text evidence="1 5">Belongs to the GTP cyclohydrolase I type 2/NIF3 family.</text>
</comment>
<reference evidence="7 8" key="1">
    <citation type="submission" date="2018-04" db="EMBL/GenBank/DDBJ databases">
        <title>Characteristic and Complete Genome Sequencing of A Novel Member of Infective Endocarditis Causative Bacteria: Bergeyella cardium QL-PH.</title>
        <authorList>
            <person name="Pan H."/>
            <person name="Sun E."/>
            <person name="Zhang Y."/>
        </authorList>
    </citation>
    <scope>NUCLEOTIDE SEQUENCE [LARGE SCALE GENOMIC DNA]</scope>
    <source>
        <strain evidence="7 8">HPQL</strain>
    </source>
</reference>
<dbReference type="OrthoDB" id="9792792at2"/>
<dbReference type="Pfam" id="PF01784">
    <property type="entry name" value="DUF34_NIF3"/>
    <property type="match status" value="1"/>
</dbReference>
<evidence type="ECO:0000256" key="1">
    <source>
        <dbReference type="ARBA" id="ARBA00006964"/>
    </source>
</evidence>
<dbReference type="PIRSF" id="PIRSF037489">
    <property type="entry name" value="UCP037489_NIF3_YqfO"/>
    <property type="match status" value="1"/>
</dbReference>
<feature type="binding site" evidence="6">
    <location>
        <position position="103"/>
    </location>
    <ligand>
        <name>a divalent metal cation</name>
        <dbReference type="ChEBI" id="CHEBI:60240"/>
        <label>1</label>
    </ligand>
</feature>
<feature type="binding site" evidence="6">
    <location>
        <position position="65"/>
    </location>
    <ligand>
        <name>a divalent metal cation</name>
        <dbReference type="ChEBI" id="CHEBI:60240"/>
        <label>1</label>
    </ligand>
</feature>
<dbReference type="InterPro" id="IPR015867">
    <property type="entry name" value="N-reg_PII/ATP_PRibTrfase_C"/>
</dbReference>
<dbReference type="FunFam" id="3.40.1390.30:FF:000001">
    <property type="entry name" value="GTP cyclohydrolase 1 type 2"/>
    <property type="match status" value="1"/>
</dbReference>
<keyword evidence="4 5" id="KW-0479">Metal-binding</keyword>
<comment type="subunit">
    <text evidence="2">Homohexamer.</text>
</comment>
<protein>
    <recommendedName>
        <fullName evidence="3 5">GTP cyclohydrolase 1 type 2 homolog</fullName>
    </recommendedName>
</protein>
<keyword evidence="8" id="KW-1185">Reference proteome</keyword>
<evidence type="ECO:0000256" key="4">
    <source>
        <dbReference type="ARBA" id="ARBA00022723"/>
    </source>
</evidence>
<dbReference type="NCBIfam" id="TIGR00486">
    <property type="entry name" value="YbgI_SA1388"/>
    <property type="match status" value="1"/>
</dbReference>
<dbReference type="Proteomes" id="UP000464318">
    <property type="component" value="Chromosome"/>
</dbReference>
<feature type="binding site" evidence="6">
    <location>
        <position position="327"/>
    </location>
    <ligand>
        <name>a divalent metal cation</name>
        <dbReference type="ChEBI" id="CHEBI:60240"/>
        <label>1</label>
    </ligand>
</feature>
<dbReference type="AlphaFoldDB" id="A0A6P1QZ22"/>
<dbReference type="InterPro" id="IPR017221">
    <property type="entry name" value="DUF34/NIF3_bac"/>
</dbReference>
<organism evidence="7 8">
    <name type="scientific">Bergeyella cardium</name>
    <dbReference type="NCBI Taxonomy" id="1585976"/>
    <lineage>
        <taxon>Bacteria</taxon>
        <taxon>Pseudomonadati</taxon>
        <taxon>Bacteroidota</taxon>
        <taxon>Flavobacteriia</taxon>
        <taxon>Flavobacteriales</taxon>
        <taxon>Weeksellaceae</taxon>
        <taxon>Bergeyella</taxon>
    </lineage>
</organism>
<dbReference type="GO" id="GO:0005737">
    <property type="term" value="C:cytoplasm"/>
    <property type="evidence" value="ECO:0007669"/>
    <property type="project" value="TreeGrafter"/>
</dbReference>
<evidence type="ECO:0000313" key="7">
    <source>
        <dbReference type="EMBL" id="QHN65934.1"/>
    </source>
</evidence>